<sequence>MEDSELLAYAIARAWPDDPKEVPPELAAIEPELLDELRALDGGVGAATELPQRRIRALLDGVPALRNRVYVELDHLIDTIERGPGPRLDDGLRRIRHSQVEIGYVTDRSPTGVAGAEHRYGSQRARTLSFGVARVSIPDDHRMGRLPRPRGWRLWFRPDRASHLELDGAGELTDVLTRLRTRAPRPDLLVFVHGFNVGFADAVRRTAQLAYDLNFTGVPVLYSWPSEGETLSYFVDGENAAASQWNFRTFLRAVTGDQDGGRVHVVAHSMGNRILSEALSALDTYRLGQVVFAAPDVDAGVFADRAAAFTGTAERYTLYTSARDRALAAARQFVRHPRAGQAGPGLVVVKGVDTIDVSELDTDFLSHSYVLEHRSVVADLYALIEHGRPPEQRFGLAPMMAPNGPYWKFRR</sequence>
<dbReference type="RefSeq" id="WP_331214905.1">
    <property type="nucleotide sequence ID" value="NZ_JAZGQK010000012.1"/>
</dbReference>
<dbReference type="Pfam" id="PF05990">
    <property type="entry name" value="DUF900"/>
    <property type="match status" value="1"/>
</dbReference>
<evidence type="ECO:0000313" key="1">
    <source>
        <dbReference type="EMBL" id="MEE6259785.1"/>
    </source>
</evidence>
<dbReference type="Proteomes" id="UP001332243">
    <property type="component" value="Unassembled WGS sequence"/>
</dbReference>
<dbReference type="GO" id="GO:0016787">
    <property type="term" value="F:hydrolase activity"/>
    <property type="evidence" value="ECO:0007669"/>
    <property type="project" value="UniProtKB-KW"/>
</dbReference>
<keyword evidence="1" id="KW-0378">Hydrolase</keyword>
<dbReference type="PANTHER" id="PTHR36513">
    <property type="entry name" value="ABC TRANSMEMBRANE TYPE-1 DOMAIN-CONTAINING PROTEIN"/>
    <property type="match status" value="1"/>
</dbReference>
<protein>
    <submittedName>
        <fullName evidence="1">Alpha/beta hydrolase</fullName>
    </submittedName>
</protein>
<proteinExistence type="predicted"/>
<gene>
    <name evidence="1" type="ORF">V1633_14950</name>
</gene>
<accession>A0ABU7RTE8</accession>
<dbReference type="Gene3D" id="3.40.50.1820">
    <property type="entry name" value="alpha/beta hydrolase"/>
    <property type="match status" value="1"/>
</dbReference>
<comment type="caution">
    <text evidence="1">The sequence shown here is derived from an EMBL/GenBank/DDBJ whole genome shotgun (WGS) entry which is preliminary data.</text>
</comment>
<dbReference type="InterPro" id="IPR010297">
    <property type="entry name" value="DUF900_hydrolase"/>
</dbReference>
<dbReference type="SUPFAM" id="SSF53474">
    <property type="entry name" value="alpha/beta-Hydrolases"/>
    <property type="match status" value="1"/>
</dbReference>
<dbReference type="EMBL" id="JAZGQK010000012">
    <property type="protein sequence ID" value="MEE6259785.1"/>
    <property type="molecule type" value="Genomic_DNA"/>
</dbReference>
<dbReference type="PANTHER" id="PTHR36513:SF1">
    <property type="entry name" value="TRANSMEMBRANE PROTEIN"/>
    <property type="match status" value="1"/>
</dbReference>
<evidence type="ECO:0000313" key="2">
    <source>
        <dbReference type="Proteomes" id="UP001332243"/>
    </source>
</evidence>
<dbReference type="InterPro" id="IPR029058">
    <property type="entry name" value="AB_hydrolase_fold"/>
</dbReference>
<keyword evidence="2" id="KW-1185">Reference proteome</keyword>
<organism evidence="1 2">
    <name type="scientific">Plantactinospora sonchi</name>
    <dbReference type="NCBI Taxonomy" id="1544735"/>
    <lineage>
        <taxon>Bacteria</taxon>
        <taxon>Bacillati</taxon>
        <taxon>Actinomycetota</taxon>
        <taxon>Actinomycetes</taxon>
        <taxon>Micromonosporales</taxon>
        <taxon>Micromonosporaceae</taxon>
        <taxon>Plantactinospora</taxon>
    </lineage>
</organism>
<name>A0ABU7RTE8_9ACTN</name>
<reference evidence="1 2" key="1">
    <citation type="submission" date="2024-01" db="EMBL/GenBank/DDBJ databases">
        <title>Genome insights into Plantactinospora sonchi sp. nov.</title>
        <authorList>
            <person name="Wang L."/>
        </authorList>
    </citation>
    <scope>NUCLEOTIDE SEQUENCE [LARGE SCALE GENOMIC DNA]</scope>
    <source>
        <strain evidence="1 2">NEAU-QY2</strain>
    </source>
</reference>